<evidence type="ECO:0000256" key="4">
    <source>
        <dbReference type="ARBA" id="ARBA00012670"/>
    </source>
</evidence>
<dbReference type="PANTHER" id="PTHR43576">
    <property type="entry name" value="ALPHA-L-ARABINOFURANOSIDASE C-RELATED"/>
    <property type="match status" value="1"/>
</dbReference>
<keyword evidence="10" id="KW-1185">Reference proteome</keyword>
<feature type="domain" description="Alpha-L-arabinofuranosidase C-terminal" evidence="8">
    <location>
        <begin position="295"/>
        <end position="495"/>
    </location>
</feature>
<accession>A0ABX9N975</accession>
<dbReference type="Pfam" id="PF06964">
    <property type="entry name" value="Alpha-L-AF_C"/>
    <property type="match status" value="1"/>
</dbReference>
<dbReference type="SUPFAM" id="SSF51011">
    <property type="entry name" value="Glycosyl hydrolase domain"/>
    <property type="match status" value="1"/>
</dbReference>
<evidence type="ECO:0000256" key="3">
    <source>
        <dbReference type="ARBA" id="ARBA00011165"/>
    </source>
</evidence>
<protein>
    <recommendedName>
        <fullName evidence="4">non-reducing end alpha-L-arabinofuranosidase</fullName>
        <ecNumber evidence="4">3.2.1.55</ecNumber>
    </recommendedName>
</protein>
<dbReference type="SUPFAM" id="SSF51445">
    <property type="entry name" value="(Trans)glycosidases"/>
    <property type="match status" value="1"/>
</dbReference>
<sequence length="508" mass="55464">MTTHPVHHAHGVVHPAFTVGTIDPRLFGSFVEHLGRGVYGGLLDPSHESADAEGFRTDVLALVEELGVTTVRYPGGNFVSAYDWRDGIGPVEDRPVRLDPAWHTVEPNRFGIDEFVRWCRAARVEPMMALNLGTDGIRSALHLLEYANHPGGTTLSNERRANGADEAHGIRLWCIGNEMDGPWQIGHLSAGEYGRLAARTAAAMRALDPDLELIVCGSSNDRMATFGAWEQEVLLHTIEHVDFVSCHQYFRYDGDLPAFLASGVAMDRFISAIADTIGQVRAQTRSERPIAISFDEWNVWDFVAHDERVTRGLEWEEAPRLLEDRYTAADAVVVGDMLISMINRADIVRAASMAQLVNVIGPIMTEPDGPAWRQSTFWPFAQARRSAGATALRTVVEADRMGENEDSAPILAFAAAAHVDGSLDLMIVNRATDGVTATTVDLTAFPALTVTEALILRHENPFATNSAELPHTVTPQLLAVALSDGVLSFQIPAIAWVIVRLSPTVDVG</sequence>
<dbReference type="Proteomes" id="UP000265355">
    <property type="component" value="Unassembled WGS sequence"/>
</dbReference>
<dbReference type="EC" id="3.2.1.55" evidence="4"/>
<name>A0ABX9N975_9MICO</name>
<comment type="similarity">
    <text evidence="2">Belongs to the glycosyl hydrolase 51 family.</text>
</comment>
<proteinExistence type="inferred from homology"/>
<comment type="catalytic activity">
    <reaction evidence="1">
        <text>Hydrolysis of terminal non-reducing alpha-L-arabinofuranoside residues in alpha-L-arabinosides.</text>
        <dbReference type="EC" id="3.2.1.55"/>
    </reaction>
</comment>
<reference evidence="9 10" key="1">
    <citation type="submission" date="2018-08" db="EMBL/GenBank/DDBJ databases">
        <title>Genome Sequence of Clavibacter michiganensis Subspecies type strains, and the Atypical Peach-Colored Strains Isolated from Tomato.</title>
        <authorList>
            <person name="Osdaghi E."/>
            <person name="Portier P."/>
            <person name="Briand M."/>
            <person name="Jacques M.-A."/>
        </authorList>
    </citation>
    <scope>NUCLEOTIDE SEQUENCE [LARGE SCALE GENOMIC DNA]</scope>
    <source>
        <strain evidence="9 10">CFBP 8216</strain>
    </source>
</reference>
<dbReference type="RefSeq" id="WP_119372279.1">
    <property type="nucleotide sequence ID" value="NZ_CP040792.1"/>
</dbReference>
<evidence type="ECO:0000256" key="1">
    <source>
        <dbReference type="ARBA" id="ARBA00001462"/>
    </source>
</evidence>
<dbReference type="Pfam" id="PF22848">
    <property type="entry name" value="ASD1_dom"/>
    <property type="match status" value="1"/>
</dbReference>
<dbReference type="Gene3D" id="2.60.40.1180">
    <property type="entry name" value="Golgi alpha-mannosidase II"/>
    <property type="match status" value="1"/>
</dbReference>
<evidence type="ECO:0000256" key="6">
    <source>
        <dbReference type="ARBA" id="ARBA00023277"/>
    </source>
</evidence>
<dbReference type="InterPro" id="IPR055235">
    <property type="entry name" value="ASD1_cat"/>
</dbReference>
<organism evidence="9 10">
    <name type="scientific">Clavibacter californiensis</name>
    <dbReference type="NCBI Taxonomy" id="1401995"/>
    <lineage>
        <taxon>Bacteria</taxon>
        <taxon>Bacillati</taxon>
        <taxon>Actinomycetota</taxon>
        <taxon>Actinomycetes</taxon>
        <taxon>Micrococcales</taxon>
        <taxon>Microbacteriaceae</taxon>
        <taxon>Clavibacter</taxon>
    </lineage>
</organism>
<keyword evidence="7" id="KW-0326">Glycosidase</keyword>
<dbReference type="InterPro" id="IPR010720">
    <property type="entry name" value="Alpha-L-AF_C"/>
</dbReference>
<evidence type="ECO:0000256" key="2">
    <source>
        <dbReference type="ARBA" id="ARBA00007186"/>
    </source>
</evidence>
<evidence type="ECO:0000313" key="10">
    <source>
        <dbReference type="Proteomes" id="UP000265355"/>
    </source>
</evidence>
<dbReference type="SMART" id="SM00813">
    <property type="entry name" value="Alpha-L-AF_C"/>
    <property type="match status" value="1"/>
</dbReference>
<comment type="caution">
    <text evidence="9">The sequence shown here is derived from an EMBL/GenBank/DDBJ whole genome shotgun (WGS) entry which is preliminary data.</text>
</comment>
<dbReference type="Gene3D" id="3.20.20.80">
    <property type="entry name" value="Glycosidases"/>
    <property type="match status" value="1"/>
</dbReference>
<evidence type="ECO:0000256" key="5">
    <source>
        <dbReference type="ARBA" id="ARBA00022801"/>
    </source>
</evidence>
<dbReference type="PANTHER" id="PTHR43576:SF3">
    <property type="entry name" value="ALPHA-L-ARABINOFURANOSIDASE C"/>
    <property type="match status" value="1"/>
</dbReference>
<evidence type="ECO:0000313" key="9">
    <source>
        <dbReference type="EMBL" id="RII94397.1"/>
    </source>
</evidence>
<keyword evidence="6" id="KW-0119">Carbohydrate metabolism</keyword>
<gene>
    <name evidence="9" type="ORF">DZF98_01655</name>
</gene>
<dbReference type="InterPro" id="IPR017853">
    <property type="entry name" value="GH"/>
</dbReference>
<keyword evidence="5" id="KW-0378">Hydrolase</keyword>
<comment type="subunit">
    <text evidence="3">Homohexamer; trimer of dimers.</text>
</comment>
<dbReference type="InterPro" id="IPR013780">
    <property type="entry name" value="Glyco_hydro_b"/>
</dbReference>
<evidence type="ECO:0000259" key="8">
    <source>
        <dbReference type="SMART" id="SM00813"/>
    </source>
</evidence>
<evidence type="ECO:0000256" key="7">
    <source>
        <dbReference type="ARBA" id="ARBA00023295"/>
    </source>
</evidence>
<dbReference type="EMBL" id="QWEE01000010">
    <property type="protein sequence ID" value="RII94397.1"/>
    <property type="molecule type" value="Genomic_DNA"/>
</dbReference>